<dbReference type="AlphaFoldDB" id="A0A0C9UWT9"/>
<name>A0A0C9UWT9_SPHS4</name>
<dbReference type="Proteomes" id="UP000054279">
    <property type="component" value="Unassembled WGS sequence"/>
</dbReference>
<feature type="region of interest" description="Disordered" evidence="1">
    <location>
        <begin position="144"/>
        <end position="172"/>
    </location>
</feature>
<evidence type="ECO:0000313" key="3">
    <source>
        <dbReference type="Proteomes" id="UP000054279"/>
    </source>
</evidence>
<keyword evidence="3" id="KW-1185">Reference proteome</keyword>
<feature type="compositionally biased region" description="Low complexity" evidence="1">
    <location>
        <begin position="207"/>
        <end position="221"/>
    </location>
</feature>
<reference evidence="2 3" key="1">
    <citation type="submission" date="2014-06" db="EMBL/GenBank/DDBJ databases">
        <title>Evolutionary Origins and Diversification of the Mycorrhizal Mutualists.</title>
        <authorList>
            <consortium name="DOE Joint Genome Institute"/>
            <consortium name="Mycorrhizal Genomics Consortium"/>
            <person name="Kohler A."/>
            <person name="Kuo A."/>
            <person name="Nagy L.G."/>
            <person name="Floudas D."/>
            <person name="Copeland A."/>
            <person name="Barry K.W."/>
            <person name="Cichocki N."/>
            <person name="Veneault-Fourrey C."/>
            <person name="LaButti K."/>
            <person name="Lindquist E.A."/>
            <person name="Lipzen A."/>
            <person name="Lundell T."/>
            <person name="Morin E."/>
            <person name="Murat C."/>
            <person name="Riley R."/>
            <person name="Ohm R."/>
            <person name="Sun H."/>
            <person name="Tunlid A."/>
            <person name="Henrissat B."/>
            <person name="Grigoriev I.V."/>
            <person name="Hibbett D.S."/>
            <person name="Martin F."/>
        </authorList>
    </citation>
    <scope>NUCLEOTIDE SEQUENCE [LARGE SCALE GENOMIC DNA]</scope>
    <source>
        <strain evidence="2 3">SS14</strain>
    </source>
</reference>
<dbReference type="HOGENOM" id="CLU_752644_0_0_1"/>
<dbReference type="EMBL" id="KN837275">
    <property type="protein sequence ID" value="KIJ29781.1"/>
    <property type="molecule type" value="Genomic_DNA"/>
</dbReference>
<feature type="region of interest" description="Disordered" evidence="1">
    <location>
        <begin position="202"/>
        <end position="256"/>
    </location>
</feature>
<feature type="compositionally biased region" description="Basic residues" evidence="1">
    <location>
        <begin position="232"/>
        <end position="245"/>
    </location>
</feature>
<dbReference type="OrthoDB" id="1728974at2759"/>
<dbReference type="Gene3D" id="3.30.420.40">
    <property type="match status" value="2"/>
</dbReference>
<sequence>MAARVGTSAHAALPAAQLMKIREGASEAWSRAGRVLLASTALASILAPKGAWDSEVLDVVAGGSAPGKKLSEMLGSVESDGGKSLGNIARYFVERFGFDKDTTIHSFTSFHLATYLSLVPTSSDALLAFGATDMLLCAAPARRVHPASTHSSRTRPRIPASQNAGSRCFRAGTPTSPVHLSTTCTQRPSPHSIDSSLSFPQAVQLASTTSSSPSGPSKANPTPSPLPLPRLTRNRPLRKRHKGKRVSAPLLPPPLRAHSAPQRIRIMTIVPRDFSILEDIEPIHGIPYRTMDAFLHGISESKDDTIDERTSLGRPADETSNFKLTVPSGLDVSIWSDVDTHHTACGAKESAYERRGRGYFTEHLLDSF</sequence>
<proteinExistence type="predicted"/>
<accession>A0A0C9UWT9</accession>
<protein>
    <submittedName>
        <fullName evidence="2">Uncharacterized protein</fullName>
    </submittedName>
</protein>
<organism evidence="2 3">
    <name type="scientific">Sphaerobolus stellatus (strain SS14)</name>
    <dbReference type="NCBI Taxonomy" id="990650"/>
    <lineage>
        <taxon>Eukaryota</taxon>
        <taxon>Fungi</taxon>
        <taxon>Dikarya</taxon>
        <taxon>Basidiomycota</taxon>
        <taxon>Agaricomycotina</taxon>
        <taxon>Agaricomycetes</taxon>
        <taxon>Phallomycetidae</taxon>
        <taxon>Geastrales</taxon>
        <taxon>Sphaerobolaceae</taxon>
        <taxon>Sphaerobolus</taxon>
    </lineage>
</organism>
<gene>
    <name evidence="2" type="ORF">M422DRAFT_784186</name>
</gene>
<evidence type="ECO:0000313" key="2">
    <source>
        <dbReference type="EMBL" id="KIJ29781.1"/>
    </source>
</evidence>
<evidence type="ECO:0000256" key="1">
    <source>
        <dbReference type="SAM" id="MobiDB-lite"/>
    </source>
</evidence>